<keyword evidence="1" id="KW-0472">Membrane</keyword>
<dbReference type="Proteomes" id="UP001595967">
    <property type="component" value="Unassembled WGS sequence"/>
</dbReference>
<evidence type="ECO:0000256" key="1">
    <source>
        <dbReference type="SAM" id="Phobius"/>
    </source>
</evidence>
<keyword evidence="1" id="KW-1133">Transmembrane helix</keyword>
<keyword evidence="3" id="KW-1185">Reference proteome</keyword>
<evidence type="ECO:0000313" key="2">
    <source>
        <dbReference type="EMBL" id="MFC4621102.1"/>
    </source>
</evidence>
<name>A0ABV9GUW6_9BURK</name>
<reference evidence="3" key="1">
    <citation type="journal article" date="2019" name="Int. J. Syst. Evol. Microbiol.">
        <title>The Global Catalogue of Microorganisms (GCM) 10K type strain sequencing project: providing services to taxonomists for standard genome sequencing and annotation.</title>
        <authorList>
            <consortium name="The Broad Institute Genomics Platform"/>
            <consortium name="The Broad Institute Genome Sequencing Center for Infectious Disease"/>
            <person name="Wu L."/>
            <person name="Ma J."/>
        </authorList>
    </citation>
    <scope>NUCLEOTIDE SEQUENCE [LARGE SCALE GENOMIC DNA]</scope>
    <source>
        <strain evidence="3">JCM 11650</strain>
    </source>
</reference>
<feature type="transmembrane region" description="Helical" evidence="1">
    <location>
        <begin position="14"/>
        <end position="32"/>
    </location>
</feature>
<evidence type="ECO:0000313" key="3">
    <source>
        <dbReference type="Proteomes" id="UP001595967"/>
    </source>
</evidence>
<proteinExistence type="predicted"/>
<comment type="caution">
    <text evidence="2">The sequence shown here is derived from an EMBL/GenBank/DDBJ whole genome shotgun (WGS) entry which is preliminary data.</text>
</comment>
<dbReference type="EMBL" id="JBHSEW010000002">
    <property type="protein sequence ID" value="MFC4621102.1"/>
    <property type="molecule type" value="Genomic_DNA"/>
</dbReference>
<protein>
    <submittedName>
        <fullName evidence="2">Uncharacterized protein</fullName>
    </submittedName>
</protein>
<gene>
    <name evidence="2" type="ORF">ACFO3A_02580</name>
</gene>
<organism evidence="2 3">
    <name type="scientific">Comamonas nitrativorans</name>
    <dbReference type="NCBI Taxonomy" id="108437"/>
    <lineage>
        <taxon>Bacteria</taxon>
        <taxon>Pseudomonadati</taxon>
        <taxon>Pseudomonadota</taxon>
        <taxon>Betaproteobacteria</taxon>
        <taxon>Burkholderiales</taxon>
        <taxon>Comamonadaceae</taxon>
        <taxon>Comamonas</taxon>
    </lineage>
</organism>
<accession>A0ABV9GUW6</accession>
<dbReference type="RefSeq" id="WP_377723736.1">
    <property type="nucleotide sequence ID" value="NZ_JBHSEW010000002.1"/>
</dbReference>
<keyword evidence="1" id="KW-0812">Transmembrane</keyword>
<sequence length="93" mass="10906">MNAPAEKDPSKINVVRWAIGLPVGFFAILMLVSKVLFTASPDTEAQWVERETIRQCWKELQRKPDDDKPLHFKGKEDCERLEFDFKTRWNTNP</sequence>